<organism evidence="1 2">
    <name type="scientific">Sphingobium yanoikuyae</name>
    <name type="common">Sphingomonas yanoikuyae</name>
    <dbReference type="NCBI Taxonomy" id="13690"/>
    <lineage>
        <taxon>Bacteria</taxon>
        <taxon>Pseudomonadati</taxon>
        <taxon>Pseudomonadota</taxon>
        <taxon>Alphaproteobacteria</taxon>
        <taxon>Sphingomonadales</taxon>
        <taxon>Sphingomonadaceae</taxon>
        <taxon>Sphingobium</taxon>
    </lineage>
</organism>
<evidence type="ECO:0000313" key="1">
    <source>
        <dbReference type="EMBL" id="ATP19767.1"/>
    </source>
</evidence>
<dbReference type="Proteomes" id="UP000037029">
    <property type="component" value="Chromosome"/>
</dbReference>
<sequence length="65" mass="6956">MIGADMTRFFAARAAEAQHDIDGNGAAAQTASNEAFHLEQFIRAELNAILAPHGVTVAQIERMGM</sequence>
<gene>
    <name evidence="1" type="ORF">BV87_16100</name>
</gene>
<dbReference type="AlphaFoldDB" id="A0A0J9FUU8"/>
<reference evidence="1 2" key="1">
    <citation type="submission" date="2017-04" db="EMBL/GenBank/DDBJ databases">
        <title>Characterization, genome and methylation analysis of a phthalic acid esters degrading strain Sphingobium yanoikuyae SHJ.</title>
        <authorList>
            <person name="Feng L."/>
        </authorList>
    </citation>
    <scope>NUCLEOTIDE SEQUENCE [LARGE SCALE GENOMIC DNA]</scope>
    <source>
        <strain evidence="1 2">SHJ</strain>
    </source>
</reference>
<protein>
    <submittedName>
        <fullName evidence="1">Uncharacterized protein</fullName>
    </submittedName>
</protein>
<name>A0A0J9FUU8_SPHYA</name>
<dbReference type="RefSeq" id="WP_048937208.1">
    <property type="nucleotide sequence ID" value="NZ_CP020925.1"/>
</dbReference>
<dbReference type="EMBL" id="CP020925">
    <property type="protein sequence ID" value="ATP19767.1"/>
    <property type="molecule type" value="Genomic_DNA"/>
</dbReference>
<proteinExistence type="predicted"/>
<accession>A0A0J9FUU8</accession>
<evidence type="ECO:0000313" key="2">
    <source>
        <dbReference type="Proteomes" id="UP000037029"/>
    </source>
</evidence>